<dbReference type="InterPro" id="IPR001296">
    <property type="entry name" value="Glyco_trans_1"/>
</dbReference>
<sequence>MHSRGGDRASARYIAWRGEGSLMKILVVTNMYLGSNRASPWQGVFVTEQVEALRRSGGCTVDVLVVEGYRGKREYVRSIWQVWKTARAGRYDVVHYHFGLSACSAPLVRLFTKARVVITFHGTDILGPLWMRAVSKSMACFAHACIGVSAEISSRLIRPRRRCVTIPCAVDEAVFAEHRDDALMKSAVPIVVFPSSLKRPEKNYPLFALVLRQLAEQHGIPVQERHIDGLDRSEVRDLLARAACLLMTSTREGSPQSVKEAMALNLPVVSVDVGNVRQLLDGVSPGMVVFDNDAGRLTNELADVLKAGARSNGREKLAALGCFSADVSAKLKELYASLHRLSRFADDIPDVKKNDGEACNEPR</sequence>
<comment type="caution">
    <text evidence="3">The sequence shown here is derived from an EMBL/GenBank/DDBJ whole genome shotgun (WGS) entry which is preliminary data.</text>
</comment>
<dbReference type="InterPro" id="IPR028098">
    <property type="entry name" value="Glyco_trans_4-like_N"/>
</dbReference>
<dbReference type="PANTHER" id="PTHR45947:SF3">
    <property type="entry name" value="SULFOQUINOVOSYL TRANSFERASE SQD2"/>
    <property type="match status" value="1"/>
</dbReference>
<name>A0A365QUX6_9BURK</name>
<feature type="domain" description="Glycosyltransferase subfamily 4-like N-terminal" evidence="2">
    <location>
        <begin position="57"/>
        <end position="172"/>
    </location>
</feature>
<feature type="domain" description="Glycosyl transferase family 1" evidence="1">
    <location>
        <begin position="211"/>
        <end position="308"/>
    </location>
</feature>
<dbReference type="SUPFAM" id="SSF53756">
    <property type="entry name" value="UDP-Glycosyltransferase/glycogen phosphorylase"/>
    <property type="match status" value="1"/>
</dbReference>
<keyword evidence="4" id="KW-1185">Reference proteome</keyword>
<gene>
    <name evidence="3" type="ORF">DPV79_16400</name>
</gene>
<dbReference type="Gene3D" id="3.40.50.2000">
    <property type="entry name" value="Glycogen Phosphorylase B"/>
    <property type="match status" value="2"/>
</dbReference>
<dbReference type="CDD" id="cd03801">
    <property type="entry name" value="GT4_PimA-like"/>
    <property type="match status" value="1"/>
</dbReference>
<dbReference type="Pfam" id="PF00534">
    <property type="entry name" value="Glycos_transf_1"/>
    <property type="match status" value="1"/>
</dbReference>
<dbReference type="Proteomes" id="UP000252458">
    <property type="component" value="Unassembled WGS sequence"/>
</dbReference>
<dbReference type="GO" id="GO:0016757">
    <property type="term" value="F:glycosyltransferase activity"/>
    <property type="evidence" value="ECO:0007669"/>
    <property type="project" value="InterPro"/>
</dbReference>
<proteinExistence type="predicted"/>
<dbReference type="InterPro" id="IPR050194">
    <property type="entry name" value="Glycosyltransferase_grp1"/>
</dbReference>
<evidence type="ECO:0000313" key="4">
    <source>
        <dbReference type="Proteomes" id="UP000252458"/>
    </source>
</evidence>
<organism evidence="3 4">
    <name type="scientific">Burkholderia reimsis</name>
    <dbReference type="NCBI Taxonomy" id="2234132"/>
    <lineage>
        <taxon>Bacteria</taxon>
        <taxon>Pseudomonadati</taxon>
        <taxon>Pseudomonadota</taxon>
        <taxon>Betaproteobacteria</taxon>
        <taxon>Burkholderiales</taxon>
        <taxon>Burkholderiaceae</taxon>
        <taxon>Burkholderia</taxon>
    </lineage>
</organism>
<dbReference type="AlphaFoldDB" id="A0A365QUX6"/>
<dbReference type="EMBL" id="QMFZ01000012">
    <property type="protein sequence ID" value="RBB38952.1"/>
    <property type="molecule type" value="Genomic_DNA"/>
</dbReference>
<keyword evidence="3" id="KW-0808">Transferase</keyword>
<reference evidence="3 4" key="1">
    <citation type="submission" date="2018-06" db="EMBL/GenBank/DDBJ databases">
        <title>Draft genome sequence of Burkholderia reimsis strain BE51 isolated from a French agricultural soil.</title>
        <authorList>
            <person name="Esmaeel Q."/>
        </authorList>
    </citation>
    <scope>NUCLEOTIDE SEQUENCE [LARGE SCALE GENOMIC DNA]</scope>
    <source>
        <strain evidence="3 4">BE51</strain>
    </source>
</reference>
<evidence type="ECO:0000313" key="3">
    <source>
        <dbReference type="EMBL" id="RBB38952.1"/>
    </source>
</evidence>
<dbReference type="PANTHER" id="PTHR45947">
    <property type="entry name" value="SULFOQUINOVOSYL TRANSFERASE SQD2"/>
    <property type="match status" value="1"/>
</dbReference>
<dbReference type="Pfam" id="PF13439">
    <property type="entry name" value="Glyco_transf_4"/>
    <property type="match status" value="1"/>
</dbReference>
<protein>
    <submittedName>
        <fullName evidence="3">Glycosyltransferase</fullName>
    </submittedName>
</protein>
<evidence type="ECO:0000259" key="2">
    <source>
        <dbReference type="Pfam" id="PF13439"/>
    </source>
</evidence>
<evidence type="ECO:0000259" key="1">
    <source>
        <dbReference type="Pfam" id="PF00534"/>
    </source>
</evidence>
<accession>A0A365QUX6</accession>